<feature type="region of interest" description="Disordered" evidence="8">
    <location>
        <begin position="12"/>
        <end position="31"/>
    </location>
</feature>
<dbReference type="InterPro" id="IPR015500">
    <property type="entry name" value="Peptidase_S8_subtilisin-rel"/>
</dbReference>
<organism evidence="10 11">
    <name type="scientific">Actinacidiphila paucisporea</name>
    <dbReference type="NCBI Taxonomy" id="310782"/>
    <lineage>
        <taxon>Bacteria</taxon>
        <taxon>Bacillati</taxon>
        <taxon>Actinomycetota</taxon>
        <taxon>Actinomycetes</taxon>
        <taxon>Kitasatosporales</taxon>
        <taxon>Streptomycetaceae</taxon>
        <taxon>Actinacidiphila</taxon>
    </lineage>
</organism>
<dbReference type="InterPro" id="IPR000209">
    <property type="entry name" value="Peptidase_S8/S53_dom"/>
</dbReference>
<dbReference type="PROSITE" id="PS00137">
    <property type="entry name" value="SUBTILASE_HIS"/>
    <property type="match status" value="1"/>
</dbReference>
<reference evidence="10 11" key="1">
    <citation type="submission" date="2016-11" db="EMBL/GenBank/DDBJ databases">
        <authorList>
            <person name="Jaros S."/>
            <person name="Januszkiewicz K."/>
            <person name="Wedrychowicz H."/>
        </authorList>
    </citation>
    <scope>NUCLEOTIDE SEQUENCE [LARGE SCALE GENOMIC DNA]</scope>
    <source>
        <strain evidence="10 11">CGMCC 4.2025</strain>
    </source>
</reference>
<feature type="domain" description="Peptidase S8/S53" evidence="9">
    <location>
        <begin position="220"/>
        <end position="488"/>
    </location>
</feature>
<dbReference type="Proteomes" id="UP000184111">
    <property type="component" value="Unassembled WGS sequence"/>
</dbReference>
<gene>
    <name evidence="10" type="ORF">SAMN05216499_11598</name>
</gene>
<dbReference type="PRINTS" id="PR00723">
    <property type="entry name" value="SUBTILISIN"/>
</dbReference>
<comment type="similarity">
    <text evidence="1 6 7">Belongs to the peptidase S8 family.</text>
</comment>
<dbReference type="PANTHER" id="PTHR43806:SF11">
    <property type="entry name" value="CEREVISIN-RELATED"/>
    <property type="match status" value="1"/>
</dbReference>
<evidence type="ECO:0000256" key="5">
    <source>
        <dbReference type="PIRSR" id="PIRSR615500-1"/>
    </source>
</evidence>
<evidence type="ECO:0000256" key="3">
    <source>
        <dbReference type="ARBA" id="ARBA00022801"/>
    </source>
</evidence>
<dbReference type="GO" id="GO:0004252">
    <property type="term" value="F:serine-type endopeptidase activity"/>
    <property type="evidence" value="ECO:0007669"/>
    <property type="project" value="UniProtKB-UniRule"/>
</dbReference>
<evidence type="ECO:0000256" key="6">
    <source>
        <dbReference type="PROSITE-ProRule" id="PRU01240"/>
    </source>
</evidence>
<keyword evidence="2 6" id="KW-0645">Protease</keyword>
<dbReference type="AlphaFoldDB" id="A0A1M7M5A1"/>
<dbReference type="PIRSF" id="PIRSF037854">
    <property type="entry name" value="Dihydropyridine_esterase"/>
    <property type="match status" value="1"/>
</dbReference>
<dbReference type="InterPro" id="IPR013783">
    <property type="entry name" value="Ig-like_fold"/>
</dbReference>
<dbReference type="InterPro" id="IPR017297">
    <property type="entry name" value="Peptidase_S8A_DPH-A"/>
</dbReference>
<dbReference type="Gene3D" id="2.60.40.10">
    <property type="entry name" value="Immunoglobulins"/>
    <property type="match status" value="1"/>
</dbReference>
<evidence type="ECO:0000256" key="7">
    <source>
        <dbReference type="RuleBase" id="RU003355"/>
    </source>
</evidence>
<dbReference type="Gene3D" id="3.40.50.200">
    <property type="entry name" value="Peptidase S8/S53 domain"/>
    <property type="match status" value="1"/>
</dbReference>
<feature type="active site" description="Charge relay system" evidence="5 6">
    <location>
        <position position="229"/>
    </location>
</feature>
<dbReference type="InterPro" id="IPR036852">
    <property type="entry name" value="Peptidase_S8/S53_dom_sf"/>
</dbReference>
<evidence type="ECO:0000259" key="9">
    <source>
        <dbReference type="Pfam" id="PF00082"/>
    </source>
</evidence>
<feature type="active site" description="Charge relay system" evidence="5 6">
    <location>
        <position position="440"/>
    </location>
</feature>
<name>A0A1M7M5A1_9ACTN</name>
<evidence type="ECO:0000256" key="1">
    <source>
        <dbReference type="ARBA" id="ARBA00011073"/>
    </source>
</evidence>
<feature type="active site" description="Charge relay system" evidence="5 6">
    <location>
        <position position="261"/>
    </location>
</feature>
<dbReference type="InterPro" id="IPR023827">
    <property type="entry name" value="Peptidase_S8_Asp-AS"/>
</dbReference>
<evidence type="ECO:0000256" key="8">
    <source>
        <dbReference type="SAM" id="MobiDB-lite"/>
    </source>
</evidence>
<dbReference type="PROSITE" id="PS00136">
    <property type="entry name" value="SUBTILASE_ASP"/>
    <property type="match status" value="1"/>
</dbReference>
<evidence type="ECO:0000313" key="10">
    <source>
        <dbReference type="EMBL" id="SHM85878.1"/>
    </source>
</evidence>
<evidence type="ECO:0000256" key="4">
    <source>
        <dbReference type="ARBA" id="ARBA00022825"/>
    </source>
</evidence>
<dbReference type="GO" id="GO:0005975">
    <property type="term" value="P:carbohydrate metabolic process"/>
    <property type="evidence" value="ECO:0007669"/>
    <property type="project" value="UniProtKB-ARBA"/>
</dbReference>
<evidence type="ECO:0000313" key="11">
    <source>
        <dbReference type="Proteomes" id="UP000184111"/>
    </source>
</evidence>
<keyword evidence="4 6" id="KW-0720">Serine protease</keyword>
<keyword evidence="11" id="KW-1185">Reference proteome</keyword>
<dbReference type="InterPro" id="IPR023828">
    <property type="entry name" value="Peptidase_S8_Ser-AS"/>
</dbReference>
<dbReference type="PROSITE" id="PS00138">
    <property type="entry name" value="SUBTILASE_SER"/>
    <property type="match status" value="1"/>
</dbReference>
<dbReference type="PANTHER" id="PTHR43806">
    <property type="entry name" value="PEPTIDASE S8"/>
    <property type="match status" value="1"/>
</dbReference>
<dbReference type="EMBL" id="FRBI01000015">
    <property type="protein sequence ID" value="SHM85878.1"/>
    <property type="molecule type" value="Genomic_DNA"/>
</dbReference>
<dbReference type="STRING" id="310782.SAMN05216499_11598"/>
<accession>A0A1M7M5A1</accession>
<dbReference type="GO" id="GO:0006508">
    <property type="term" value="P:proteolysis"/>
    <property type="evidence" value="ECO:0007669"/>
    <property type="project" value="UniProtKB-KW"/>
</dbReference>
<dbReference type="SUPFAM" id="SSF52743">
    <property type="entry name" value="Subtilisin-like"/>
    <property type="match status" value="1"/>
</dbReference>
<dbReference type="InterPro" id="IPR022398">
    <property type="entry name" value="Peptidase_S8_His-AS"/>
</dbReference>
<dbReference type="OrthoDB" id="9798386at2"/>
<keyword evidence="3 6" id="KW-0378">Hydrolase</keyword>
<evidence type="ECO:0000256" key="2">
    <source>
        <dbReference type="ARBA" id="ARBA00022670"/>
    </source>
</evidence>
<dbReference type="Pfam" id="PF00082">
    <property type="entry name" value="Peptidase_S8"/>
    <property type="match status" value="1"/>
</dbReference>
<proteinExistence type="inferred from homology"/>
<dbReference type="InterPro" id="IPR050131">
    <property type="entry name" value="Peptidase_S8_subtilisin-like"/>
</dbReference>
<sequence>MAAALTAGAVAPAGAAGGRPAQRDLAGAPHKAGGAKAETWVTLITGDRIGVSADGKPVALQHGKGREHIPVEIQTVKGHAYALPLDAVRLVDQGRVDRRLFDVTTLNRPEYRKAQAHGLGYIVTYQGSGSDAKADLHRADGARVTHTYGTLNAEAVTAPAARTAGVWQALTSAPVKGAPYAAAEAGLKKVWLDAVQKASTLDWSRRQIGAPSAWDAGYDGTGVKIAVLDTGVDKAHQDLAGQVTDVQNFSTADNPDDHFGHGTHVASIAAGTGARSGGTYKGVAPGAKIISGKVLDDDGFGDDSNVLAGLEWAAKSGAKIANLSLGGTDTPGTDVLESAVDTLSARYGTLFVIAAGNDGSAAGTVGSPGSADAALTVGAVDKDSALADFSSRGPRVGDDAVKPDVTAPGVDITAAAAPGSVIDQEVGENPPGYLTISGTSMATPHVAGAAADLAQEHPDWTGRQIKAALVAATTDSGAGYTPFEQGTGQVDLTKAVKQTVTAKPGSTSLSYAKALWPHGDDPKQTRTLTYTNTGGKAVVLSLAVKGTDPRHQAAPAGFFSLSAPSVTVPAGGSASVDVTVDTMLGGTVDGAYTAYVTATSADGQTVRTAAGVTREVESYDVTVKHLDRQGKATGVYDTELFPMSGDLAGTFIPVYDASGTVTVRVPKGRYMLSSSVFVGDGSTWKGADWITEPNLTVGRTTGVTVDARTARPVDITVPDHAAVAQFAGTEVTVKTPDFSNGVGWWLDNYTNFRTAHLGPAVAAGTLIQSFAGTWTNGRTRYDLAYGLNRTTVATGYVKHAKAAELAKVKVATGTSVKGKKGLLFAFGVLPGDPGSGATGFTEDLPNTTTEYVNGGPSVRWQFEFWQFDSSGEQLEAVYSTTDSVYKTGKSYAKTFNVGVFGPAVDNSTGLYRSGNEIYGYLPLFADGAGHLGSSTYDTVVTTLYRNGKKVGSNADPLAGESFTVPAAAAHYKLTTSVTRSGVAAVSTKVTAAWTFSSKETAAEVRLPSSAVRFSPALSSASTSKAGAGVKVPVTVEGSAAGKNLKSLKVYVSFDAGKHWKQLTVRNGTVTVANPKAGKGVSFKADVTDKKGNTLSEAIYNAYLTR</sequence>
<dbReference type="PROSITE" id="PS51892">
    <property type="entry name" value="SUBTILASE"/>
    <property type="match status" value="1"/>
</dbReference>
<protein>
    <submittedName>
        <fullName evidence="10">Subtilase family protein</fullName>
    </submittedName>
</protein>